<gene>
    <name evidence="1" type="ORF">F2Q69_00038762</name>
</gene>
<protein>
    <submittedName>
        <fullName evidence="1">Uncharacterized protein</fullName>
    </submittedName>
</protein>
<dbReference type="AlphaFoldDB" id="A0A8S9SKC1"/>
<reference evidence="1" key="1">
    <citation type="submission" date="2019-12" db="EMBL/GenBank/DDBJ databases">
        <title>Genome sequencing and annotation of Brassica cretica.</title>
        <authorList>
            <person name="Studholme D.J."/>
            <person name="Sarris P."/>
        </authorList>
    </citation>
    <scope>NUCLEOTIDE SEQUENCE</scope>
    <source>
        <strain evidence="1">PFS-109/04</strain>
        <tissue evidence="1">Leaf</tissue>
    </source>
</reference>
<organism evidence="1 2">
    <name type="scientific">Brassica cretica</name>
    <name type="common">Mustard</name>
    <dbReference type="NCBI Taxonomy" id="69181"/>
    <lineage>
        <taxon>Eukaryota</taxon>
        <taxon>Viridiplantae</taxon>
        <taxon>Streptophyta</taxon>
        <taxon>Embryophyta</taxon>
        <taxon>Tracheophyta</taxon>
        <taxon>Spermatophyta</taxon>
        <taxon>Magnoliopsida</taxon>
        <taxon>eudicotyledons</taxon>
        <taxon>Gunneridae</taxon>
        <taxon>Pentapetalae</taxon>
        <taxon>rosids</taxon>
        <taxon>malvids</taxon>
        <taxon>Brassicales</taxon>
        <taxon>Brassicaceae</taxon>
        <taxon>Brassiceae</taxon>
        <taxon>Brassica</taxon>
    </lineage>
</organism>
<accession>A0A8S9SKC1</accession>
<evidence type="ECO:0000313" key="2">
    <source>
        <dbReference type="Proteomes" id="UP000712600"/>
    </source>
</evidence>
<dbReference type="EMBL" id="QGKX02000004">
    <property type="protein sequence ID" value="KAF3602332.1"/>
    <property type="molecule type" value="Genomic_DNA"/>
</dbReference>
<sequence>MFSSSSRALCCPPGEQLIVRETRFNLDEAVRKSVADCRMMRLRESTAALRQL</sequence>
<proteinExistence type="predicted"/>
<name>A0A8S9SKC1_BRACR</name>
<evidence type="ECO:0000313" key="1">
    <source>
        <dbReference type="EMBL" id="KAF3602332.1"/>
    </source>
</evidence>
<comment type="caution">
    <text evidence="1">The sequence shown here is derived from an EMBL/GenBank/DDBJ whole genome shotgun (WGS) entry which is preliminary data.</text>
</comment>
<dbReference type="Proteomes" id="UP000712600">
    <property type="component" value="Unassembled WGS sequence"/>
</dbReference>